<keyword evidence="3" id="KW-0813">Transport</keyword>
<dbReference type="Proteomes" id="UP000799539">
    <property type="component" value="Unassembled WGS sequence"/>
</dbReference>
<dbReference type="EMBL" id="ML992664">
    <property type="protein sequence ID" value="KAF2216645.1"/>
    <property type="molecule type" value="Genomic_DNA"/>
</dbReference>
<protein>
    <recommendedName>
        <fullName evidence="9">Nucleoporin</fullName>
    </recommendedName>
</protein>
<feature type="region of interest" description="Disordered" evidence="6">
    <location>
        <begin position="153"/>
        <end position="183"/>
    </location>
</feature>
<accession>A0A6A6FT16</accession>
<evidence type="ECO:0000256" key="6">
    <source>
        <dbReference type="SAM" id="MobiDB-lite"/>
    </source>
</evidence>
<feature type="coiled-coil region" evidence="5">
    <location>
        <begin position="25"/>
        <end position="52"/>
    </location>
</feature>
<dbReference type="GO" id="GO:0006999">
    <property type="term" value="P:nuclear pore organization"/>
    <property type="evidence" value="ECO:0007669"/>
    <property type="project" value="TreeGrafter"/>
</dbReference>
<dbReference type="GO" id="GO:0044611">
    <property type="term" value="C:nuclear pore inner ring"/>
    <property type="evidence" value="ECO:0007669"/>
    <property type="project" value="TreeGrafter"/>
</dbReference>
<evidence type="ECO:0008006" key="9">
    <source>
        <dbReference type="Google" id="ProtNLM"/>
    </source>
</evidence>
<feature type="compositionally biased region" description="Basic and acidic residues" evidence="6">
    <location>
        <begin position="163"/>
        <end position="182"/>
    </location>
</feature>
<evidence type="ECO:0000313" key="7">
    <source>
        <dbReference type="EMBL" id="KAF2216645.1"/>
    </source>
</evidence>
<evidence type="ECO:0000256" key="2">
    <source>
        <dbReference type="ARBA" id="ARBA00005892"/>
    </source>
</evidence>
<evidence type="ECO:0000256" key="4">
    <source>
        <dbReference type="ARBA" id="ARBA00023242"/>
    </source>
</evidence>
<keyword evidence="8" id="KW-1185">Reference proteome</keyword>
<evidence type="ECO:0000256" key="1">
    <source>
        <dbReference type="ARBA" id="ARBA00004123"/>
    </source>
</evidence>
<comment type="subcellular location">
    <subcellularLocation>
        <location evidence="1">Nucleus</location>
    </subcellularLocation>
</comment>
<dbReference type="OrthoDB" id="2019644at2759"/>
<proteinExistence type="inferred from homology"/>
<dbReference type="Pfam" id="PF11894">
    <property type="entry name" value="Nup192"/>
    <property type="match status" value="1"/>
</dbReference>
<dbReference type="InterPro" id="IPR021827">
    <property type="entry name" value="Nup186/Nup192/Nup205"/>
</dbReference>
<reference evidence="7" key="1">
    <citation type="journal article" date="2020" name="Stud. Mycol.">
        <title>101 Dothideomycetes genomes: a test case for predicting lifestyles and emergence of pathogens.</title>
        <authorList>
            <person name="Haridas S."/>
            <person name="Albert R."/>
            <person name="Binder M."/>
            <person name="Bloem J."/>
            <person name="Labutti K."/>
            <person name="Salamov A."/>
            <person name="Andreopoulos B."/>
            <person name="Baker S."/>
            <person name="Barry K."/>
            <person name="Bills G."/>
            <person name="Bluhm B."/>
            <person name="Cannon C."/>
            <person name="Castanera R."/>
            <person name="Culley D."/>
            <person name="Daum C."/>
            <person name="Ezra D."/>
            <person name="Gonzalez J."/>
            <person name="Henrissat B."/>
            <person name="Kuo A."/>
            <person name="Liang C."/>
            <person name="Lipzen A."/>
            <person name="Lutzoni F."/>
            <person name="Magnuson J."/>
            <person name="Mondo S."/>
            <person name="Nolan M."/>
            <person name="Ohm R."/>
            <person name="Pangilinan J."/>
            <person name="Park H.-J."/>
            <person name="Ramirez L."/>
            <person name="Alfaro M."/>
            <person name="Sun H."/>
            <person name="Tritt A."/>
            <person name="Yoshinaga Y."/>
            <person name="Zwiers L.-H."/>
            <person name="Turgeon B."/>
            <person name="Goodwin S."/>
            <person name="Spatafora J."/>
            <person name="Crous P."/>
            <person name="Grigoriev I."/>
        </authorList>
    </citation>
    <scope>NUCLEOTIDE SEQUENCE</scope>
    <source>
        <strain evidence="7">SCOH1-5</strain>
    </source>
</reference>
<sequence length="1631" mass="179985">MATEDPLLRLQILQRDLVAATDSQLRNITRLSDQLDASVKDLENLLKRTKKNDASRAIIKPATSPAPDTITVDDVQYRVREEFRDAAIAVANELDLDEVEAAKLCIQAQIDGGATDAALPLRAMVRFHEQRATLLDCMRLLLQLGIDTDAASDEEQTEAFSEVGRKIVEGRGQKGNEERRPDPSAYWRTCVDGLGDIESFIKKMSDDRDRLAVTELSASPSQSEALRAQRYLLTRQHEFLAAIMSYLVRGRFVQPEDYRIFLSKAASLETEVDITVHYLPILISGASHIGSEGATNPDVARDLHGLFAQGNSQLQWKQPMLRAAATVFWLAEYSSRFAGNSHAADQSAAAQKAEEDARTKLFFDSLKDKAFHFILAAAAFLKPVAWYDPSRTGIVDFLVDGAVSVVEMPRASNDFSVLTMRELQAFTDAFVTNMPDCLRKLKLDEDEMRRTLLSQPGNGQAHSELDLERFMVIMACAYQDDAEAAHDFWADKESNLYGFLRWVSVRLPTPRVAAFCQLLRSIACDDKSADQAHRFLLEDAGMVSGKLRKTYAVSWTQIFSELELYSSGLKNRLAAVPTPAQERSTVEENFEEPETGIMLDSYLSLASHICRSSPEARNWLLKDQPFHLGEVMFQLARTATIARVRACCLDLLAALLTDKVLEVRNGMWVLLDSWIASAGLDGSHLPRTQPRIQHPAKQYLQAYANNAEAGAALLALLNALVSPFTTQPDMPIDSLPFPENLGSPHRHAGIELYVDFVMDAVLARKVPRMPAEGELSLLNFVRYECLHFAYQCLSSFNEDLVLLANTTTVAVESAMETKSLATYARLHPFARVMEWLFDKTVIASVFAAVQQNLDTLDHAEPTSPIVRATLKAIQILNLAWKMQPTYFDIVRPIIVGQNATTQRIASSTLASIDDHPDLSLESTALLQRIASSRKVCESREPGMARSDGSNRLIGLLAPLSQDLTISLQPNFDLLEWDLETEDIPPKMVKAKAVLDSMQASLDAANGKPCLAHCLLGFQCYERTVGVADHSAFGASKALFHAIARCAVEMPVISGALGYRSWLLSVKRGCLELLLRLATSTLTERIVQPELRSMDFLAALSQSQVPISAHEPCWDGKPALEPSALLDSSATAIRDFMHTRESFFEYAAFDLRAAVEQRAFSVQEKIVSSMLGSIRLSTGEVLPTSSVFELFDFFDVETMPALEPNYTQCTVFGDIDLSSCTKDDQETVVAFDLNLAYELLTLRKRELKENGTLKESADLDKASDETSAILASLKSQNNWRAIHAARVAALESWTELLSLIVTKGGLDANAVVPLSLHGLLLLLPKYEKSLTDDMEAAGLLAKLTLTFTIAISPASRDTSQQTANVANERLLTIFRVSLKVLTDSSTDPALRDVAYRTSCTILANLPATTASTKAKQLYQLTQNAGDRLLTVVTEDAFSGRGVTRVSALLFLDSLVSLHQGLKLNTPLLRALLKLNFFPVLIDMSIGGVSAAFHAQEEVVTTLAYFHTALALMLRLCQTPDGTQMVLNSGFFNAVDDSRLFTTDPDIGLDIDNPTALEEFYSILTDILRVIVAAVVSKGSQPGTAFLQQHRYTVQAIFKQASRGHAVKVANELSRLILATDFLEVSISVPSYH</sequence>
<gene>
    <name evidence="7" type="ORF">CERZMDRAFT_109478</name>
</gene>
<evidence type="ECO:0000256" key="5">
    <source>
        <dbReference type="SAM" id="Coils"/>
    </source>
</evidence>
<dbReference type="PANTHER" id="PTHR31344:SF0">
    <property type="entry name" value="NUCLEAR PORE COMPLEX PROTEIN NUP205"/>
    <property type="match status" value="1"/>
</dbReference>
<dbReference type="GO" id="GO:0017056">
    <property type="term" value="F:structural constituent of nuclear pore"/>
    <property type="evidence" value="ECO:0007669"/>
    <property type="project" value="TreeGrafter"/>
</dbReference>
<organism evidence="7 8">
    <name type="scientific">Cercospora zeae-maydis SCOH1-5</name>
    <dbReference type="NCBI Taxonomy" id="717836"/>
    <lineage>
        <taxon>Eukaryota</taxon>
        <taxon>Fungi</taxon>
        <taxon>Dikarya</taxon>
        <taxon>Ascomycota</taxon>
        <taxon>Pezizomycotina</taxon>
        <taxon>Dothideomycetes</taxon>
        <taxon>Dothideomycetidae</taxon>
        <taxon>Mycosphaerellales</taxon>
        <taxon>Mycosphaerellaceae</taxon>
        <taxon>Cercospora</taxon>
    </lineage>
</organism>
<dbReference type="PANTHER" id="PTHR31344">
    <property type="entry name" value="NUCLEAR PORE COMPLEX PROTEIN NUP205"/>
    <property type="match status" value="1"/>
</dbReference>
<name>A0A6A6FT16_9PEZI</name>
<keyword evidence="4" id="KW-0539">Nucleus</keyword>
<evidence type="ECO:0000313" key="8">
    <source>
        <dbReference type="Proteomes" id="UP000799539"/>
    </source>
</evidence>
<evidence type="ECO:0000256" key="3">
    <source>
        <dbReference type="ARBA" id="ARBA00022448"/>
    </source>
</evidence>
<comment type="similarity">
    <text evidence="2">Belongs to the NUP186/NUP192/NUP205 family.</text>
</comment>
<keyword evidence="5" id="KW-0175">Coiled coil</keyword>